<dbReference type="PROSITE" id="PS51163">
    <property type="entry name" value="YRDC"/>
    <property type="match status" value="1"/>
</dbReference>
<accession>Q7U4T8</accession>
<evidence type="ECO:0000256" key="8">
    <source>
        <dbReference type="ARBA" id="ARBA00022741"/>
    </source>
</evidence>
<keyword evidence="5" id="KW-0808">Transferase</keyword>
<evidence type="ECO:0000259" key="12">
    <source>
        <dbReference type="PROSITE" id="PS51163"/>
    </source>
</evidence>
<dbReference type="Pfam" id="PF01300">
    <property type="entry name" value="Sua5_yciO_yrdC"/>
    <property type="match status" value="1"/>
</dbReference>
<dbReference type="GO" id="GO:0003725">
    <property type="term" value="F:double-stranded RNA binding"/>
    <property type="evidence" value="ECO:0007669"/>
    <property type="project" value="InterPro"/>
</dbReference>
<dbReference type="GO" id="GO:0008033">
    <property type="term" value="P:tRNA processing"/>
    <property type="evidence" value="ECO:0007669"/>
    <property type="project" value="UniProtKB-KW"/>
</dbReference>
<evidence type="ECO:0000313" key="13">
    <source>
        <dbReference type="EMBL" id="CAE08490.1"/>
    </source>
</evidence>
<name>Q7U4T8_PARMW</name>
<dbReference type="RefSeq" id="WP_011128833.1">
    <property type="nucleotide sequence ID" value="NC_005070.1"/>
</dbReference>
<protein>
    <recommendedName>
        <fullName evidence="10">L-threonylcarbamoyladenylate synthase</fullName>
        <ecNumber evidence="3">2.7.7.87</ecNumber>
    </recommendedName>
    <alternativeName>
        <fullName evidence="10">L-threonylcarbamoyladenylate synthase</fullName>
    </alternativeName>
</protein>
<dbReference type="PANTHER" id="PTHR17490:SF16">
    <property type="entry name" value="THREONYLCARBAMOYL-AMP SYNTHASE"/>
    <property type="match status" value="1"/>
</dbReference>
<dbReference type="GO" id="GO:0061710">
    <property type="term" value="F:L-threonylcarbamoyladenylate synthase"/>
    <property type="evidence" value="ECO:0007669"/>
    <property type="project" value="UniProtKB-EC"/>
</dbReference>
<evidence type="ECO:0000256" key="2">
    <source>
        <dbReference type="ARBA" id="ARBA00007663"/>
    </source>
</evidence>
<keyword evidence="14" id="KW-1185">Reference proteome</keyword>
<comment type="similarity">
    <text evidence="2">Belongs to the SUA5 family.</text>
</comment>
<keyword evidence="7" id="KW-0548">Nucleotidyltransferase</keyword>
<keyword evidence="9" id="KW-0067">ATP-binding</keyword>
<dbReference type="InterPro" id="IPR017945">
    <property type="entry name" value="DHBP_synth_RibB-like_a/b_dom"/>
</dbReference>
<dbReference type="EC" id="2.7.7.87" evidence="3"/>
<organism evidence="13 14">
    <name type="scientific">Parasynechococcus marenigrum (strain WH8102)</name>
    <dbReference type="NCBI Taxonomy" id="84588"/>
    <lineage>
        <taxon>Bacteria</taxon>
        <taxon>Bacillati</taxon>
        <taxon>Cyanobacteriota</taxon>
        <taxon>Cyanophyceae</taxon>
        <taxon>Synechococcales</taxon>
        <taxon>Prochlorococcaceae</taxon>
        <taxon>Parasynechococcus</taxon>
        <taxon>Parasynechococcus marenigrum</taxon>
    </lineage>
</organism>
<dbReference type="GO" id="GO:0006450">
    <property type="term" value="P:regulation of translational fidelity"/>
    <property type="evidence" value="ECO:0007669"/>
    <property type="project" value="TreeGrafter"/>
</dbReference>
<evidence type="ECO:0000256" key="7">
    <source>
        <dbReference type="ARBA" id="ARBA00022695"/>
    </source>
</evidence>
<evidence type="ECO:0000256" key="1">
    <source>
        <dbReference type="ARBA" id="ARBA00004496"/>
    </source>
</evidence>
<reference evidence="13 14" key="1">
    <citation type="journal article" date="2003" name="Nature">
        <title>The genome of a motile marine Synechococcus.</title>
        <authorList>
            <person name="Palenik B."/>
            <person name="Brahamsha B."/>
            <person name="Larimer F."/>
            <person name="Land M."/>
            <person name="Hauser L."/>
            <person name="Chain P."/>
            <person name="Lamerdin J."/>
            <person name="Regala W."/>
            <person name="Allen E.A."/>
            <person name="McCarren J."/>
            <person name="Paulsen I."/>
            <person name="Dufresne A."/>
            <person name="Partensky F."/>
            <person name="Webb E."/>
            <person name="Waterbury J."/>
        </authorList>
    </citation>
    <scope>NUCLEOTIDE SEQUENCE [LARGE SCALE GENOMIC DNA]</scope>
    <source>
        <strain evidence="13 14">WH8102</strain>
    </source>
</reference>
<evidence type="ECO:0000256" key="11">
    <source>
        <dbReference type="ARBA" id="ARBA00048366"/>
    </source>
</evidence>
<keyword evidence="6" id="KW-0819">tRNA processing</keyword>
<dbReference type="Gene3D" id="3.90.870.10">
    <property type="entry name" value="DHBP synthase"/>
    <property type="match status" value="1"/>
</dbReference>
<dbReference type="Proteomes" id="UP000001422">
    <property type="component" value="Chromosome"/>
</dbReference>
<evidence type="ECO:0000256" key="10">
    <source>
        <dbReference type="ARBA" id="ARBA00029774"/>
    </source>
</evidence>
<evidence type="ECO:0000256" key="6">
    <source>
        <dbReference type="ARBA" id="ARBA00022694"/>
    </source>
</evidence>
<keyword evidence="4" id="KW-0963">Cytoplasm</keyword>
<evidence type="ECO:0000256" key="4">
    <source>
        <dbReference type="ARBA" id="ARBA00022490"/>
    </source>
</evidence>
<dbReference type="STRING" id="84588.SYNW1975"/>
<dbReference type="HOGENOM" id="CLU_031397_3_1_3"/>
<evidence type="ECO:0000313" key="14">
    <source>
        <dbReference type="Proteomes" id="UP000001422"/>
    </source>
</evidence>
<dbReference type="KEGG" id="syw:SYNW1975"/>
<dbReference type="eggNOG" id="COG0009">
    <property type="taxonomic scope" value="Bacteria"/>
</dbReference>
<dbReference type="AlphaFoldDB" id="Q7U4T8"/>
<keyword evidence="8" id="KW-0547">Nucleotide-binding</keyword>
<dbReference type="InterPro" id="IPR050156">
    <property type="entry name" value="TC-AMP_synthase_SUA5"/>
</dbReference>
<dbReference type="PANTHER" id="PTHR17490">
    <property type="entry name" value="SUA5"/>
    <property type="match status" value="1"/>
</dbReference>
<feature type="domain" description="YrdC-like" evidence="12">
    <location>
        <begin position="8"/>
        <end position="192"/>
    </location>
</feature>
<dbReference type="GO" id="GO:0005524">
    <property type="term" value="F:ATP binding"/>
    <property type="evidence" value="ECO:0007669"/>
    <property type="project" value="UniProtKB-KW"/>
</dbReference>
<sequence length="201" mass="21430">MSRHRPRVLASHELADHLLQGGAAVIPTDTVPGLAIAPPHAGDIWRLKRRPADKPLILMGATAEVLLRHAQPSCRDDARWMAERHWPGALTLVVPAHGAVLEALNPGGTCLGLRIPNCRQSRELLHRTGPLATSSANPSGEPAAMTPEQAAVYFPNLPQLGPQPWLPPSGQASTVISWTSSGRWNVLRQGAVIPQGITEGG</sequence>
<comment type="subcellular location">
    <subcellularLocation>
        <location evidence="1">Cytoplasm</location>
    </subcellularLocation>
</comment>
<evidence type="ECO:0000256" key="3">
    <source>
        <dbReference type="ARBA" id="ARBA00012584"/>
    </source>
</evidence>
<evidence type="ECO:0000256" key="9">
    <source>
        <dbReference type="ARBA" id="ARBA00022840"/>
    </source>
</evidence>
<dbReference type="GO" id="GO:0005737">
    <property type="term" value="C:cytoplasm"/>
    <property type="evidence" value="ECO:0007669"/>
    <property type="project" value="UniProtKB-SubCell"/>
</dbReference>
<gene>
    <name evidence="13" type="ordered locus">SYNW1975</name>
</gene>
<dbReference type="SUPFAM" id="SSF55821">
    <property type="entry name" value="YrdC/RibB"/>
    <property type="match status" value="1"/>
</dbReference>
<proteinExistence type="inferred from homology"/>
<dbReference type="GO" id="GO:0000049">
    <property type="term" value="F:tRNA binding"/>
    <property type="evidence" value="ECO:0007669"/>
    <property type="project" value="TreeGrafter"/>
</dbReference>
<comment type="catalytic activity">
    <reaction evidence="11">
        <text>L-threonine + hydrogencarbonate + ATP = L-threonylcarbamoyladenylate + diphosphate + H2O</text>
        <dbReference type="Rhea" id="RHEA:36407"/>
        <dbReference type="ChEBI" id="CHEBI:15377"/>
        <dbReference type="ChEBI" id="CHEBI:17544"/>
        <dbReference type="ChEBI" id="CHEBI:30616"/>
        <dbReference type="ChEBI" id="CHEBI:33019"/>
        <dbReference type="ChEBI" id="CHEBI:57926"/>
        <dbReference type="ChEBI" id="CHEBI:73682"/>
        <dbReference type="EC" id="2.7.7.87"/>
    </reaction>
</comment>
<dbReference type="EMBL" id="BX569694">
    <property type="protein sequence ID" value="CAE08490.1"/>
    <property type="molecule type" value="Genomic_DNA"/>
</dbReference>
<evidence type="ECO:0000256" key="5">
    <source>
        <dbReference type="ARBA" id="ARBA00022679"/>
    </source>
</evidence>
<dbReference type="InterPro" id="IPR006070">
    <property type="entry name" value="Sua5-like_dom"/>
</dbReference>